<organism evidence="2 3">
    <name type="scientific">Sporothrix brasiliensis 5110</name>
    <dbReference type="NCBI Taxonomy" id="1398154"/>
    <lineage>
        <taxon>Eukaryota</taxon>
        <taxon>Fungi</taxon>
        <taxon>Dikarya</taxon>
        <taxon>Ascomycota</taxon>
        <taxon>Pezizomycotina</taxon>
        <taxon>Sordariomycetes</taxon>
        <taxon>Sordariomycetidae</taxon>
        <taxon>Ophiostomatales</taxon>
        <taxon>Ophiostomataceae</taxon>
        <taxon>Sporothrix</taxon>
    </lineage>
</organism>
<dbReference type="Gene3D" id="3.40.50.1820">
    <property type="entry name" value="alpha/beta hydrolase"/>
    <property type="match status" value="1"/>
</dbReference>
<dbReference type="InterPro" id="IPR000073">
    <property type="entry name" value="AB_hydrolase_1"/>
</dbReference>
<dbReference type="HOGENOM" id="CLU_046066_1_3_1"/>
<evidence type="ECO:0000313" key="2">
    <source>
        <dbReference type="EMBL" id="KIH92853.1"/>
    </source>
</evidence>
<dbReference type="RefSeq" id="XP_040620863.1">
    <property type="nucleotide sequence ID" value="XM_040761436.1"/>
</dbReference>
<reference evidence="2 3" key="1">
    <citation type="journal article" date="2014" name="BMC Genomics">
        <title>Comparative genomics of the major fungal agents of human and animal Sporotrichosis: Sporothrix schenckii and Sporothrix brasiliensis.</title>
        <authorList>
            <person name="Teixeira M.M."/>
            <person name="de Almeida L.G."/>
            <person name="Kubitschek-Barreira P."/>
            <person name="Alves F.L."/>
            <person name="Kioshima E.S."/>
            <person name="Abadio A.K."/>
            <person name="Fernandes L."/>
            <person name="Derengowski L.S."/>
            <person name="Ferreira K.S."/>
            <person name="Souza R.C."/>
            <person name="Ruiz J.C."/>
            <person name="de Andrade N.C."/>
            <person name="Paes H.C."/>
            <person name="Nicola A.M."/>
            <person name="Albuquerque P."/>
            <person name="Gerber A.L."/>
            <person name="Martins V.P."/>
            <person name="Peconick L.D."/>
            <person name="Neto A.V."/>
            <person name="Chaucanez C.B."/>
            <person name="Silva P.A."/>
            <person name="Cunha O.L."/>
            <person name="de Oliveira F.F."/>
            <person name="dos Santos T.C."/>
            <person name="Barros A.L."/>
            <person name="Soares M.A."/>
            <person name="de Oliveira L.M."/>
            <person name="Marini M.M."/>
            <person name="Villalobos-Duno H."/>
            <person name="Cunha M.M."/>
            <person name="de Hoog S."/>
            <person name="da Silveira J.F."/>
            <person name="Henrissat B."/>
            <person name="Nino-Vega G.A."/>
            <person name="Cisalpino P.S."/>
            <person name="Mora-Montes H.M."/>
            <person name="Almeida S.R."/>
            <person name="Stajich J.E."/>
            <person name="Lopes-Bezerra L.M."/>
            <person name="Vasconcelos A.T."/>
            <person name="Felipe M.S."/>
        </authorList>
    </citation>
    <scope>NUCLEOTIDE SEQUENCE [LARGE SCALE GENOMIC DNA]</scope>
    <source>
        <strain evidence="2 3">5110</strain>
    </source>
</reference>
<dbReference type="PANTHER" id="PTHR37017">
    <property type="entry name" value="AB HYDROLASE-1 DOMAIN-CONTAINING PROTEIN-RELATED"/>
    <property type="match status" value="1"/>
</dbReference>
<proteinExistence type="predicted"/>
<dbReference type="SUPFAM" id="SSF53474">
    <property type="entry name" value="alpha/beta-Hydrolases"/>
    <property type="match status" value="1"/>
</dbReference>
<dbReference type="EMBL" id="AWTV01000006">
    <property type="protein sequence ID" value="KIH92853.1"/>
    <property type="molecule type" value="Genomic_DNA"/>
</dbReference>
<comment type="caution">
    <text evidence="2">The sequence shown here is derived from an EMBL/GenBank/DDBJ whole genome shotgun (WGS) entry which is preliminary data.</text>
</comment>
<name>A0A0C2FP73_9PEZI</name>
<dbReference type="Proteomes" id="UP000031575">
    <property type="component" value="Unassembled WGS sequence"/>
</dbReference>
<dbReference type="VEuPathDB" id="FungiDB:SPBR_03133"/>
<gene>
    <name evidence="2" type="ORF">SPBR_03133</name>
</gene>
<keyword evidence="3" id="KW-1185">Reference proteome</keyword>
<accession>A0A0C2FP73</accession>
<sequence>MASKPILVFVPGAFHRPSSWNAVTEPLRKEGYTVLTPALTVCRDLHSATAESAEWKDLAAKGVPEDVQAIRDVLLPELDKGNTAILVAHSYGSIPASLVVEGQTVAERAARGLPGGIVSFVAVAGVAYPVRGKGIMGDDSEPPVMPYHILDNGILHLQKDCVPLWYSDLTPEAQEAAWADLIKTQSRQSFLLFPDFVTSDIKIPKTWVLTEEDQAVVPQYQTAFIQAGQFENVIKIKSGHAPMLNMPEKIVDIIRQVASS</sequence>
<evidence type="ECO:0000313" key="3">
    <source>
        <dbReference type="Proteomes" id="UP000031575"/>
    </source>
</evidence>
<dbReference type="OrthoDB" id="1263307at2759"/>
<dbReference type="GeneID" id="63676357"/>
<dbReference type="InterPro" id="IPR052897">
    <property type="entry name" value="Sec-Metab_Biosynth_Hydrolase"/>
</dbReference>
<evidence type="ECO:0000259" key="1">
    <source>
        <dbReference type="Pfam" id="PF12697"/>
    </source>
</evidence>
<dbReference type="Pfam" id="PF12697">
    <property type="entry name" value="Abhydrolase_6"/>
    <property type="match status" value="1"/>
</dbReference>
<feature type="domain" description="AB hydrolase-1" evidence="1">
    <location>
        <begin position="7"/>
        <end position="252"/>
    </location>
</feature>
<dbReference type="AlphaFoldDB" id="A0A0C2FP73"/>
<dbReference type="PANTHER" id="PTHR37017:SF11">
    <property type="entry name" value="ESTERASE_LIPASE_THIOESTERASE DOMAIN-CONTAINING PROTEIN"/>
    <property type="match status" value="1"/>
</dbReference>
<dbReference type="InterPro" id="IPR029058">
    <property type="entry name" value="AB_hydrolase_fold"/>
</dbReference>
<protein>
    <recommendedName>
        <fullName evidence="1">AB hydrolase-1 domain-containing protein</fullName>
    </recommendedName>
</protein>